<comment type="caution">
    <text evidence="1">The sequence shown here is derived from an EMBL/GenBank/DDBJ whole genome shotgun (WGS) entry which is preliminary data.</text>
</comment>
<dbReference type="RefSeq" id="WP_380127785.1">
    <property type="nucleotide sequence ID" value="NZ_JBHSIU010000114.1"/>
</dbReference>
<gene>
    <name evidence="1" type="ORF">ACFPIJ_56190</name>
</gene>
<organism evidence="1 2">
    <name type="scientific">Dactylosporangium cerinum</name>
    <dbReference type="NCBI Taxonomy" id="1434730"/>
    <lineage>
        <taxon>Bacteria</taxon>
        <taxon>Bacillati</taxon>
        <taxon>Actinomycetota</taxon>
        <taxon>Actinomycetes</taxon>
        <taxon>Micromonosporales</taxon>
        <taxon>Micromonosporaceae</taxon>
        <taxon>Dactylosporangium</taxon>
    </lineage>
</organism>
<reference evidence="2" key="1">
    <citation type="journal article" date="2019" name="Int. J. Syst. Evol. Microbiol.">
        <title>The Global Catalogue of Microorganisms (GCM) 10K type strain sequencing project: providing services to taxonomists for standard genome sequencing and annotation.</title>
        <authorList>
            <consortium name="The Broad Institute Genomics Platform"/>
            <consortium name="The Broad Institute Genome Sequencing Center for Infectious Disease"/>
            <person name="Wu L."/>
            <person name="Ma J."/>
        </authorList>
    </citation>
    <scope>NUCLEOTIDE SEQUENCE [LARGE SCALE GENOMIC DNA]</scope>
    <source>
        <strain evidence="2">CGMCC 4.7152</strain>
    </source>
</reference>
<keyword evidence="2" id="KW-1185">Reference proteome</keyword>
<sequence>MDTFGEWFLLAEGDVLSYVKDVAALRLFDEFGMLLWDLPDDQFRIDLMRNADRFGCSYRMFIKRATLEAHQRGTPS</sequence>
<dbReference type="Proteomes" id="UP001595912">
    <property type="component" value="Unassembled WGS sequence"/>
</dbReference>
<name>A0ABV9WHN5_9ACTN</name>
<evidence type="ECO:0000313" key="2">
    <source>
        <dbReference type="Proteomes" id="UP001595912"/>
    </source>
</evidence>
<protein>
    <submittedName>
        <fullName evidence="1">Uncharacterized protein</fullName>
    </submittedName>
</protein>
<dbReference type="EMBL" id="JBHSIU010000114">
    <property type="protein sequence ID" value="MFC5007135.1"/>
    <property type="molecule type" value="Genomic_DNA"/>
</dbReference>
<evidence type="ECO:0000313" key="1">
    <source>
        <dbReference type="EMBL" id="MFC5007135.1"/>
    </source>
</evidence>
<proteinExistence type="predicted"/>
<accession>A0ABV9WHN5</accession>